<feature type="region of interest" description="Disordered" evidence="1">
    <location>
        <begin position="1"/>
        <end position="22"/>
    </location>
</feature>
<name>A0A177YEA3_9NOCA</name>
<evidence type="ECO:0000256" key="1">
    <source>
        <dbReference type="SAM" id="MobiDB-lite"/>
    </source>
</evidence>
<comment type="caution">
    <text evidence="2">The sequence shown here is derived from an EMBL/GenBank/DDBJ whole genome shotgun (WGS) entry which is preliminary data.</text>
</comment>
<organism evidence="2 3">
    <name type="scientific">Rhodococcoides kyotonense</name>
    <dbReference type="NCBI Taxonomy" id="398843"/>
    <lineage>
        <taxon>Bacteria</taxon>
        <taxon>Bacillati</taxon>
        <taxon>Actinomycetota</taxon>
        <taxon>Actinomycetes</taxon>
        <taxon>Mycobacteriales</taxon>
        <taxon>Nocardiaceae</taxon>
        <taxon>Rhodococcoides</taxon>
    </lineage>
</organism>
<accession>A0A177YEA3</accession>
<dbReference type="RefSeq" id="WP_068426908.1">
    <property type="nucleotide sequence ID" value="NZ_LVHI01000015.1"/>
</dbReference>
<feature type="region of interest" description="Disordered" evidence="1">
    <location>
        <begin position="49"/>
        <end position="71"/>
    </location>
</feature>
<dbReference type="Proteomes" id="UP000077519">
    <property type="component" value="Unassembled WGS sequence"/>
</dbReference>
<proteinExistence type="predicted"/>
<evidence type="ECO:0000313" key="3">
    <source>
        <dbReference type="Proteomes" id="UP000077519"/>
    </source>
</evidence>
<dbReference type="AlphaFoldDB" id="A0A177YEA3"/>
<sequence>MSVEDDPEYRQALMEEGCDPDDPHLRSAIADVVALLRQIGAAERAEAYRTNGPYIHDGRSLDGAADEATDH</sequence>
<reference evidence="2 3" key="1">
    <citation type="submission" date="2016-03" db="EMBL/GenBank/DDBJ databases">
        <title>Genome sequence of Rhodococcus kyotonensis KB10.</title>
        <authorList>
            <person name="Jeong H."/>
            <person name="Hong C.E."/>
            <person name="Jo S.H."/>
            <person name="Park J.M."/>
        </authorList>
    </citation>
    <scope>NUCLEOTIDE SEQUENCE [LARGE SCALE GENOMIC DNA]</scope>
    <source>
        <strain evidence="2 3">KB10</strain>
    </source>
</reference>
<protein>
    <submittedName>
        <fullName evidence="2">Uncharacterized protein</fullName>
    </submittedName>
</protein>
<keyword evidence="3" id="KW-1185">Reference proteome</keyword>
<gene>
    <name evidence="2" type="ORF">A3K89_22285</name>
</gene>
<evidence type="ECO:0000313" key="2">
    <source>
        <dbReference type="EMBL" id="OAK53847.1"/>
    </source>
</evidence>
<dbReference type="EMBL" id="LVHI01000015">
    <property type="protein sequence ID" value="OAK53847.1"/>
    <property type="molecule type" value="Genomic_DNA"/>
</dbReference>